<feature type="coiled-coil region" evidence="1">
    <location>
        <begin position="122"/>
        <end position="149"/>
    </location>
</feature>
<dbReference type="PANTHER" id="PTHR33169">
    <property type="entry name" value="PADR-FAMILY TRANSCRIPTIONAL REGULATOR"/>
    <property type="match status" value="1"/>
</dbReference>
<protein>
    <submittedName>
        <fullName evidence="3">PadR family transcriptional regulator</fullName>
    </submittedName>
</protein>
<evidence type="ECO:0000313" key="3">
    <source>
        <dbReference type="EMBL" id="MFC3761544.1"/>
    </source>
</evidence>
<keyword evidence="1" id="KW-0175">Coiled coil</keyword>
<dbReference type="Proteomes" id="UP001595699">
    <property type="component" value="Unassembled WGS sequence"/>
</dbReference>
<feature type="domain" description="Transcription regulator PadR N-terminal" evidence="2">
    <location>
        <begin position="14"/>
        <end position="89"/>
    </location>
</feature>
<keyword evidence="4" id="KW-1185">Reference proteome</keyword>
<dbReference type="Gene3D" id="1.10.10.10">
    <property type="entry name" value="Winged helix-like DNA-binding domain superfamily/Winged helix DNA-binding domain"/>
    <property type="match status" value="1"/>
</dbReference>
<gene>
    <name evidence="3" type="ORF">ACFOUW_11900</name>
</gene>
<proteinExistence type="predicted"/>
<sequence length="196" mass="23093">MPTRAQVTPLALAVLELLHERPRHPYDMQQVMRTRHTDRLVKLKAGSLYHTVERLERLGLVEVSETERSGRRPERRVYAITPDGRTLYREYVTDMLATVAEEYPEYPLAISLAHAFEGETVRAELQHRRDELQQQITELSEANDRLERMELPRRYWLDIDYLRTMKRAELAWTDRLIGELASQRIDWPAPGTKESQ</sequence>
<evidence type="ECO:0000256" key="1">
    <source>
        <dbReference type="SAM" id="Coils"/>
    </source>
</evidence>
<dbReference type="EMBL" id="JBHRZH010000009">
    <property type="protein sequence ID" value="MFC3761544.1"/>
    <property type="molecule type" value="Genomic_DNA"/>
</dbReference>
<accession>A0ABV7YBV8</accession>
<dbReference type="InterPro" id="IPR052509">
    <property type="entry name" value="Metal_resp_DNA-bind_regulator"/>
</dbReference>
<dbReference type="InterPro" id="IPR005149">
    <property type="entry name" value="Tscrpt_reg_PadR_N"/>
</dbReference>
<organism evidence="3 4">
    <name type="scientific">Tenggerimyces flavus</name>
    <dbReference type="NCBI Taxonomy" id="1708749"/>
    <lineage>
        <taxon>Bacteria</taxon>
        <taxon>Bacillati</taxon>
        <taxon>Actinomycetota</taxon>
        <taxon>Actinomycetes</taxon>
        <taxon>Propionibacteriales</taxon>
        <taxon>Nocardioidaceae</taxon>
        <taxon>Tenggerimyces</taxon>
    </lineage>
</organism>
<dbReference type="PANTHER" id="PTHR33169:SF27">
    <property type="entry name" value="TRANSCRIPTIONAL REGULATOR PADR FAMILY PROTEIN"/>
    <property type="match status" value="1"/>
</dbReference>
<evidence type="ECO:0000259" key="2">
    <source>
        <dbReference type="Pfam" id="PF03551"/>
    </source>
</evidence>
<name>A0ABV7YBV8_9ACTN</name>
<dbReference type="InterPro" id="IPR036390">
    <property type="entry name" value="WH_DNA-bd_sf"/>
</dbReference>
<dbReference type="InterPro" id="IPR036388">
    <property type="entry name" value="WH-like_DNA-bd_sf"/>
</dbReference>
<evidence type="ECO:0000313" key="4">
    <source>
        <dbReference type="Proteomes" id="UP001595699"/>
    </source>
</evidence>
<dbReference type="Pfam" id="PF03551">
    <property type="entry name" value="PadR"/>
    <property type="match status" value="1"/>
</dbReference>
<dbReference type="SUPFAM" id="SSF46785">
    <property type="entry name" value="Winged helix' DNA-binding domain"/>
    <property type="match status" value="1"/>
</dbReference>
<dbReference type="RefSeq" id="WP_205114026.1">
    <property type="nucleotide sequence ID" value="NZ_JAFBCM010000001.1"/>
</dbReference>
<comment type="caution">
    <text evidence="3">The sequence shown here is derived from an EMBL/GenBank/DDBJ whole genome shotgun (WGS) entry which is preliminary data.</text>
</comment>
<reference evidence="4" key="1">
    <citation type="journal article" date="2019" name="Int. J. Syst. Evol. Microbiol.">
        <title>The Global Catalogue of Microorganisms (GCM) 10K type strain sequencing project: providing services to taxonomists for standard genome sequencing and annotation.</title>
        <authorList>
            <consortium name="The Broad Institute Genomics Platform"/>
            <consortium name="The Broad Institute Genome Sequencing Center for Infectious Disease"/>
            <person name="Wu L."/>
            <person name="Ma J."/>
        </authorList>
    </citation>
    <scope>NUCLEOTIDE SEQUENCE [LARGE SCALE GENOMIC DNA]</scope>
    <source>
        <strain evidence="4">CGMCC 4.7241</strain>
    </source>
</reference>